<dbReference type="Gene3D" id="2.60.120.1390">
    <property type="match status" value="1"/>
</dbReference>
<keyword evidence="3" id="KW-1185">Reference proteome</keyword>
<accession>A0A1H7SN76</accession>
<organism evidence="2 3">
    <name type="scientific">Chitinophaga rupis</name>
    <dbReference type="NCBI Taxonomy" id="573321"/>
    <lineage>
        <taxon>Bacteria</taxon>
        <taxon>Pseudomonadati</taxon>
        <taxon>Bacteroidota</taxon>
        <taxon>Chitinophagia</taxon>
        <taxon>Chitinophagales</taxon>
        <taxon>Chitinophagaceae</taxon>
        <taxon>Chitinophaga</taxon>
    </lineage>
</organism>
<name>A0A1H7SN76_9BACT</name>
<evidence type="ECO:0008006" key="4">
    <source>
        <dbReference type="Google" id="ProtNLM"/>
    </source>
</evidence>
<evidence type="ECO:0000313" key="3">
    <source>
        <dbReference type="Proteomes" id="UP000198984"/>
    </source>
</evidence>
<dbReference type="Pfam" id="PF11175">
    <property type="entry name" value="DUF2961"/>
    <property type="match status" value="1"/>
</dbReference>
<protein>
    <recommendedName>
        <fullName evidence="4">DUF2961 domain-containing protein</fullName>
    </recommendedName>
</protein>
<dbReference type="OrthoDB" id="2518538at2"/>
<gene>
    <name evidence="2" type="ORF">SAMN04488505_102990</name>
</gene>
<evidence type="ECO:0000256" key="1">
    <source>
        <dbReference type="SAM" id="SignalP"/>
    </source>
</evidence>
<dbReference type="AlphaFoldDB" id="A0A1H7SN76"/>
<dbReference type="Proteomes" id="UP000198984">
    <property type="component" value="Unassembled WGS sequence"/>
</dbReference>
<dbReference type="InterPro" id="IPR021345">
    <property type="entry name" value="DUF2961"/>
</dbReference>
<dbReference type="STRING" id="573321.SAMN04488505_102990"/>
<feature type="signal peptide" evidence="1">
    <location>
        <begin position="1"/>
        <end position="20"/>
    </location>
</feature>
<feature type="chain" id="PRO_5011651419" description="DUF2961 domain-containing protein" evidence="1">
    <location>
        <begin position="21"/>
        <end position="384"/>
    </location>
</feature>
<proteinExistence type="predicted"/>
<sequence>MLRLFLFSAILACLLQYSQAQNHPYYQFDSNLTPRWSSPENLNGVKGAGGKANNGAKGHPFESIAAGATVTLLNIQEPGIIHRIWITLSDRSPEMLRSLKLEMFWDNERTPAVSVPLGDFFGVGLGRTAVFENALFASPEGRSFNCFIPMPFKKAARIVVTNGSGKPLSHFFFDVDYSLVKAWDDSNLYFHAYWHRDTATQPGTDFELLPAVKGKGRFLGVNVGINANPAYGKLWWGEGEVKMFLDGDQALPTLVGTGTEDYIGTGWGQGFFANQYSGCLVSSDSLRQWCFYRYHIPDPIFFTNSCRVTLQQIGGGPTATVMALQDAGARMIPITSDLGGHQQPLYKKDKVVRLKTAAQPDSWTNFYRSDDVSATAYFYLDTAK</sequence>
<keyword evidence="1" id="KW-0732">Signal</keyword>
<dbReference type="EMBL" id="FOBB01000002">
    <property type="protein sequence ID" value="SEL74101.1"/>
    <property type="molecule type" value="Genomic_DNA"/>
</dbReference>
<evidence type="ECO:0000313" key="2">
    <source>
        <dbReference type="EMBL" id="SEL74101.1"/>
    </source>
</evidence>
<reference evidence="2 3" key="1">
    <citation type="submission" date="2016-10" db="EMBL/GenBank/DDBJ databases">
        <authorList>
            <person name="de Groot N.N."/>
        </authorList>
    </citation>
    <scope>NUCLEOTIDE SEQUENCE [LARGE SCALE GENOMIC DNA]</scope>
    <source>
        <strain evidence="2 3">DSM 21039</strain>
    </source>
</reference>
<dbReference type="RefSeq" id="WP_089911244.1">
    <property type="nucleotide sequence ID" value="NZ_FOBB01000002.1"/>
</dbReference>